<dbReference type="SMART" id="SM00860">
    <property type="entry name" value="SMI1_KNR4"/>
    <property type="match status" value="1"/>
</dbReference>
<evidence type="ECO:0000313" key="5">
    <source>
        <dbReference type="Proteomes" id="UP000012081"/>
    </source>
</evidence>
<dbReference type="Gene3D" id="3.40.1580.10">
    <property type="entry name" value="SMI1/KNR4-like"/>
    <property type="match status" value="1"/>
</dbReference>
<feature type="domain" description="Knr4/Smi1-like" evidence="3">
    <location>
        <begin position="26"/>
        <end position="163"/>
    </location>
</feature>
<dbReference type="InterPro" id="IPR037883">
    <property type="entry name" value="Knr4/Smi1-like_sf"/>
</dbReference>
<keyword evidence="2" id="KW-0677">Repeat</keyword>
<dbReference type="Proteomes" id="UP000012081">
    <property type="component" value="Unassembled WGS sequence"/>
</dbReference>
<reference evidence="4 5" key="1">
    <citation type="submission" date="2013-03" db="EMBL/GenBank/DDBJ databases">
        <title>Assembly of a new bacterial strain Brevibacillus borstelensis AK1.</title>
        <authorList>
            <person name="Rajan I."/>
            <person name="PoliReddy D."/>
            <person name="Sugumar T."/>
            <person name="Rathinam K."/>
            <person name="Alqarawi S."/>
            <person name="Khalil A.B."/>
            <person name="Sivakumar N."/>
        </authorList>
    </citation>
    <scope>NUCLEOTIDE SEQUENCE [LARGE SCALE GENOMIC DNA]</scope>
    <source>
        <strain evidence="4 5">AK1</strain>
    </source>
</reference>
<dbReference type="InterPro" id="IPR001611">
    <property type="entry name" value="Leu-rich_rpt"/>
</dbReference>
<accession>M8D3R2</accession>
<dbReference type="PANTHER" id="PTHR47432:SF1">
    <property type="entry name" value="CELL WALL ASSEMBLY REGULATOR SMI1"/>
    <property type="match status" value="1"/>
</dbReference>
<evidence type="ECO:0000256" key="2">
    <source>
        <dbReference type="ARBA" id="ARBA00022737"/>
    </source>
</evidence>
<dbReference type="Pfam" id="PF12799">
    <property type="entry name" value="LRR_4"/>
    <property type="match status" value="2"/>
</dbReference>
<dbReference type="Gene3D" id="3.80.10.10">
    <property type="entry name" value="Ribonuclease Inhibitor"/>
    <property type="match status" value="2"/>
</dbReference>
<evidence type="ECO:0000256" key="1">
    <source>
        <dbReference type="ARBA" id="ARBA00022614"/>
    </source>
</evidence>
<organism evidence="4 5">
    <name type="scientific">Brevibacillus borstelensis AK1</name>
    <dbReference type="NCBI Taxonomy" id="1300222"/>
    <lineage>
        <taxon>Bacteria</taxon>
        <taxon>Bacillati</taxon>
        <taxon>Bacillota</taxon>
        <taxon>Bacilli</taxon>
        <taxon>Bacillales</taxon>
        <taxon>Paenibacillaceae</taxon>
        <taxon>Brevibacillus</taxon>
    </lineage>
</organism>
<dbReference type="PATRIC" id="fig|1300222.3.peg.4175"/>
<dbReference type="PROSITE" id="PS51450">
    <property type="entry name" value="LRR"/>
    <property type="match status" value="1"/>
</dbReference>
<dbReference type="Pfam" id="PF09346">
    <property type="entry name" value="SMI1_KNR4"/>
    <property type="match status" value="1"/>
</dbReference>
<keyword evidence="5" id="KW-1185">Reference proteome</keyword>
<dbReference type="InterPro" id="IPR018958">
    <property type="entry name" value="Knr4/Smi1-like_dom"/>
</dbReference>
<dbReference type="InterPro" id="IPR025875">
    <property type="entry name" value="Leu-rich_rpt_4"/>
</dbReference>
<protein>
    <submittedName>
        <fullName evidence="4">Glucan synthesis regulatory protein</fullName>
    </submittedName>
</protein>
<dbReference type="SUPFAM" id="SSF52058">
    <property type="entry name" value="L domain-like"/>
    <property type="match status" value="1"/>
</dbReference>
<evidence type="ECO:0000259" key="3">
    <source>
        <dbReference type="SMART" id="SM00860"/>
    </source>
</evidence>
<proteinExistence type="predicted"/>
<keyword evidence="1" id="KW-0433">Leucine-rich repeat</keyword>
<dbReference type="SUPFAM" id="SSF160631">
    <property type="entry name" value="SMI1/KNR4-like"/>
    <property type="match status" value="1"/>
</dbReference>
<dbReference type="OrthoDB" id="6989522at2"/>
<sequence>MRQLLEEIIEQLRFDLPGLAASFNPPATEEELRKAEEELGFSLPAELRELYQIHNGQSEDGPGFFFGLPFLSLEDMLAEWRVWAELEEEYAMEGGHYSVPAAWIKERYINRYWLPISKDWGGNHLGIDLDPDEKGVSGQVINFGRDEEVKYVVARRLTDFLQCIRDTAREGNYSVDQEEDYTSWSFGREGEVHFLDAIRGMNLPVLEPFRAASEVPDADVWFEGLADEWKKRILESSSSPEAFLRRKKLLFIQQGLTDIAPLGSCSEVRELILSGNEIRSIEPLSGCKHLKRLYLVKNPVSDLRPLRGLEYLQELNLSGTAVTDVTPLGCLPKLTNLDIQHTPIRDFSPLSSIKGLRMLEVSEPDAEQLRSLSALTQLTELTLAGLGQVSESDLNAIGQLVNLQTLQLEEVSLPGLAFLGNCRRLQKIVIKDSTIGDVSVLAGLTKLQSLELNGCPDIGKLEELARSASLRKITASFQQFARLKDCFDRKIDFSTMIGEMTDEEEEIWHQYLTD</sequence>
<gene>
    <name evidence="4" type="ORF">I532_19876</name>
</gene>
<dbReference type="RefSeq" id="WP_003390423.1">
    <property type="nucleotide sequence ID" value="NZ_APBN01000011.1"/>
</dbReference>
<dbReference type="PANTHER" id="PTHR47432">
    <property type="entry name" value="CELL WALL ASSEMBLY REGULATOR SMI1"/>
    <property type="match status" value="1"/>
</dbReference>
<dbReference type="InterPro" id="IPR032675">
    <property type="entry name" value="LRR_dom_sf"/>
</dbReference>
<dbReference type="EMBL" id="APBN01000011">
    <property type="protein sequence ID" value="EMT50899.1"/>
    <property type="molecule type" value="Genomic_DNA"/>
</dbReference>
<dbReference type="InterPro" id="IPR051873">
    <property type="entry name" value="KNR4/SMI1_regulator"/>
</dbReference>
<dbReference type="AlphaFoldDB" id="M8D3R2"/>
<name>M8D3R2_9BACL</name>
<dbReference type="STRING" id="1300222.I532_19876"/>
<comment type="caution">
    <text evidence="4">The sequence shown here is derived from an EMBL/GenBank/DDBJ whole genome shotgun (WGS) entry which is preliminary data.</text>
</comment>
<evidence type="ECO:0000313" key="4">
    <source>
        <dbReference type="EMBL" id="EMT50899.1"/>
    </source>
</evidence>